<dbReference type="InterPro" id="IPR018959">
    <property type="entry name" value="DUF1989"/>
</dbReference>
<dbReference type="Proteomes" id="UP000193061">
    <property type="component" value="Unassembled WGS sequence"/>
</dbReference>
<feature type="domain" description="GCVT N-terminal" evidence="1">
    <location>
        <begin position="413"/>
        <end position="677"/>
    </location>
</feature>
<evidence type="ECO:0000313" key="4">
    <source>
        <dbReference type="EMBL" id="SLN42590.1"/>
    </source>
</evidence>
<protein>
    <submittedName>
        <fullName evidence="4">Aminomethyltransferase</fullName>
        <ecNumber evidence="4">2.1.2.10</ecNumber>
    </submittedName>
</protein>
<keyword evidence="4" id="KW-0489">Methyltransferase</keyword>
<evidence type="ECO:0000259" key="2">
    <source>
        <dbReference type="Pfam" id="PF08669"/>
    </source>
</evidence>
<dbReference type="InterPro" id="IPR029043">
    <property type="entry name" value="GcvT/YgfZ_C"/>
</dbReference>
<dbReference type="Gene3D" id="3.30.1360.120">
    <property type="entry name" value="Probable tRNA modification gtpase trme, domain 1"/>
    <property type="match status" value="1"/>
</dbReference>
<gene>
    <name evidence="4" type="primary">gcvT_3</name>
    <name evidence="4" type="ORF">ROA7450_02078</name>
</gene>
<dbReference type="Pfam" id="PF09347">
    <property type="entry name" value="DUF1989"/>
    <property type="match status" value="1"/>
</dbReference>
<keyword evidence="4" id="KW-0808">Transferase</keyword>
<sequence length="790" mass="86872">MNMKPVFETPFERKGVITPGTPILPHGVERHPVPGGGSRAVPIYKGDEISILDRDGLQPGELVFFAPDKSSDAAYLGAKGQGRPEATITTLANGSRSGAKVLRALDTAGFNLGKGDGISIFAEGSRPGDMESFVAERDGLLIIAATGGPMSPERHNTTTDLILYIRRADPAAGKEDVGPSDPLADPILDFNIQPGNATSYEVKKGDYIQVLDVKGRECSDFQAFSMRALDKGLEREIDPTTTRSLMGSLYPQPGIFSKYWSSDQEPLIEIIQDTCGRHDTFGLACTARYYEDLGYPGHVNCSDNINKDLDQYGIRPRGGWPAINFFFNTMLDDTNAIGMDDPWSRPGDYVLLRALTDLVCISTACPCDIDPANGWNPTDIQVRTYKQNEDFSRSVGYRKSAEADVEDTKKTGFHDCFARHTRDFIEYNGYWLPNTMTNHGSIAEYWGCRDKVAVMDLSPLRKYEITGPDAEELMQLCVTRNMKKLSVGQVVYTAMCYEHGGMIDDGTVYRLGETNFRWIGGNDTSGLWLKEQAQKRGLNVWVRNSTDQLHNIAVQGRHSRDILSKIFWTPPQQPTIDELPWFRLAIARVGDVTGTSVVISRTGYSGELGYEIFCHPKDAVEIFDAVWEAGEEHGIVPLGLGALDLLRIEGGLIFAGSEFDDQTDPFEAGIGFTVPLKSKEDDFIGRTAIEERKVHPHRKLVGFEVEGGVIPSPGDCVRIGKAQVGEITSAMKSPILGKVIALGRVATTHADPGTAIEIGQLDGQQKRLKATVSAFPHFDPTKERVKGNYN</sequence>
<keyword evidence="5" id="KW-1185">Reference proteome</keyword>
<dbReference type="GO" id="GO:0008168">
    <property type="term" value="F:methyltransferase activity"/>
    <property type="evidence" value="ECO:0007669"/>
    <property type="project" value="UniProtKB-KW"/>
</dbReference>
<dbReference type="InterPro" id="IPR028896">
    <property type="entry name" value="GcvT/YgfZ/DmdA"/>
</dbReference>
<dbReference type="InterPro" id="IPR013977">
    <property type="entry name" value="GcvT_C"/>
</dbReference>
<evidence type="ECO:0000313" key="5">
    <source>
        <dbReference type="Proteomes" id="UP000193061"/>
    </source>
</evidence>
<dbReference type="OrthoDB" id="9772660at2"/>
<dbReference type="Pfam" id="PF08669">
    <property type="entry name" value="GCV_T_C"/>
    <property type="match status" value="1"/>
</dbReference>
<dbReference type="SUPFAM" id="SSF101790">
    <property type="entry name" value="Aminomethyltransferase beta-barrel domain"/>
    <property type="match status" value="1"/>
</dbReference>
<organism evidence="4 5">
    <name type="scientific">Roseovarius albus</name>
    <dbReference type="NCBI Taxonomy" id="1247867"/>
    <lineage>
        <taxon>Bacteria</taxon>
        <taxon>Pseudomonadati</taxon>
        <taxon>Pseudomonadota</taxon>
        <taxon>Alphaproteobacteria</taxon>
        <taxon>Rhodobacterales</taxon>
        <taxon>Roseobacteraceae</taxon>
        <taxon>Roseovarius</taxon>
    </lineage>
</organism>
<dbReference type="PANTHER" id="PTHR43757:SF2">
    <property type="entry name" value="AMINOMETHYLTRANSFERASE, MITOCHONDRIAL"/>
    <property type="match status" value="1"/>
</dbReference>
<dbReference type="GO" id="GO:0032259">
    <property type="term" value="P:methylation"/>
    <property type="evidence" value="ECO:0007669"/>
    <property type="project" value="UniProtKB-KW"/>
</dbReference>
<proteinExistence type="predicted"/>
<dbReference type="EC" id="2.1.2.10" evidence="4"/>
<dbReference type="EMBL" id="FWFX01000005">
    <property type="protein sequence ID" value="SLN42590.1"/>
    <property type="molecule type" value="Genomic_DNA"/>
</dbReference>
<reference evidence="4 5" key="1">
    <citation type="submission" date="2017-03" db="EMBL/GenBank/DDBJ databases">
        <authorList>
            <person name="Afonso C.L."/>
            <person name="Miller P.J."/>
            <person name="Scott M.A."/>
            <person name="Spackman E."/>
            <person name="Goraichik I."/>
            <person name="Dimitrov K.M."/>
            <person name="Suarez D.L."/>
            <person name="Swayne D.E."/>
        </authorList>
    </citation>
    <scope>NUCLEOTIDE SEQUENCE [LARGE SCALE GENOMIC DNA]</scope>
    <source>
        <strain evidence="4 5">CECT 7450</strain>
    </source>
</reference>
<dbReference type="PANTHER" id="PTHR43757">
    <property type="entry name" value="AMINOMETHYLTRANSFERASE"/>
    <property type="match status" value="1"/>
</dbReference>
<feature type="domain" description="Aminomethyltransferase C-terminal" evidence="2">
    <location>
        <begin position="698"/>
        <end position="779"/>
    </location>
</feature>
<dbReference type="InterPro" id="IPR006222">
    <property type="entry name" value="GCVT_N"/>
</dbReference>
<evidence type="ECO:0000259" key="3">
    <source>
        <dbReference type="Pfam" id="PF09347"/>
    </source>
</evidence>
<name>A0A1X6Z6R9_9RHOB</name>
<dbReference type="InterPro" id="IPR027266">
    <property type="entry name" value="TrmE/GcvT-like"/>
</dbReference>
<dbReference type="RefSeq" id="WP_085805590.1">
    <property type="nucleotide sequence ID" value="NZ_FWFX01000005.1"/>
</dbReference>
<evidence type="ECO:0000259" key="1">
    <source>
        <dbReference type="Pfam" id="PF01571"/>
    </source>
</evidence>
<dbReference type="AlphaFoldDB" id="A0A1X6Z6R9"/>
<dbReference type="GO" id="GO:0004047">
    <property type="term" value="F:aminomethyltransferase activity"/>
    <property type="evidence" value="ECO:0007669"/>
    <property type="project" value="UniProtKB-EC"/>
</dbReference>
<accession>A0A1X6Z6R9</accession>
<dbReference type="SUPFAM" id="SSF103025">
    <property type="entry name" value="Folate-binding domain"/>
    <property type="match status" value="1"/>
</dbReference>
<dbReference type="Pfam" id="PF01571">
    <property type="entry name" value="GCV_T"/>
    <property type="match status" value="1"/>
</dbReference>
<feature type="domain" description="DUF1989" evidence="3">
    <location>
        <begin position="192"/>
        <end position="359"/>
    </location>
</feature>